<dbReference type="STRING" id="1494590.ATN84_13100"/>
<name>A0A135HUQ0_9HYPH</name>
<evidence type="ECO:0000256" key="2">
    <source>
        <dbReference type="ARBA" id="ARBA00005992"/>
    </source>
</evidence>
<dbReference type="InterPro" id="IPR005490">
    <property type="entry name" value="LD_TPept_cat_dom"/>
</dbReference>
<feature type="domain" description="L,D-TPase catalytic" evidence="9">
    <location>
        <begin position="27"/>
        <end position="142"/>
    </location>
</feature>
<dbReference type="PANTHER" id="PTHR30582:SF2">
    <property type="entry name" value="L,D-TRANSPEPTIDASE YCIB-RELATED"/>
    <property type="match status" value="1"/>
</dbReference>
<keyword evidence="3" id="KW-0808">Transferase</keyword>
<dbReference type="EMBL" id="LNTU01000023">
    <property type="protein sequence ID" value="KXF76933.1"/>
    <property type="molecule type" value="Genomic_DNA"/>
</dbReference>
<dbReference type="PANTHER" id="PTHR30582">
    <property type="entry name" value="L,D-TRANSPEPTIDASE"/>
    <property type="match status" value="1"/>
</dbReference>
<evidence type="ECO:0000313" key="11">
    <source>
        <dbReference type="Proteomes" id="UP000070107"/>
    </source>
</evidence>
<comment type="similarity">
    <text evidence="2">Belongs to the YkuD family.</text>
</comment>
<comment type="pathway">
    <text evidence="1 7">Cell wall biogenesis; peptidoglycan biosynthesis.</text>
</comment>
<dbReference type="GO" id="GO:0018104">
    <property type="term" value="P:peptidoglycan-protein cross-linking"/>
    <property type="evidence" value="ECO:0007669"/>
    <property type="project" value="TreeGrafter"/>
</dbReference>
<reference evidence="10 11" key="1">
    <citation type="submission" date="2015-11" db="EMBL/GenBank/DDBJ databases">
        <title>Draft genome sequence of Paramesorhizobium deserti A-3-E, a strain highly resistant to diverse beta-lactam antibiotics.</title>
        <authorList>
            <person name="Lv R."/>
            <person name="Yang X."/>
            <person name="Fang N."/>
            <person name="Guo J."/>
            <person name="Luo X."/>
            <person name="Peng F."/>
            <person name="Yang R."/>
            <person name="Cui Y."/>
            <person name="Fang C."/>
            <person name="Song Y."/>
        </authorList>
    </citation>
    <scope>NUCLEOTIDE SEQUENCE [LARGE SCALE GENOMIC DNA]</scope>
    <source>
        <strain evidence="10 11">A-3-E</strain>
    </source>
</reference>
<keyword evidence="6 7" id="KW-0961">Cell wall biogenesis/degradation</keyword>
<dbReference type="GO" id="GO:0071972">
    <property type="term" value="F:peptidoglycan L,D-transpeptidase activity"/>
    <property type="evidence" value="ECO:0007669"/>
    <property type="project" value="TreeGrafter"/>
</dbReference>
<organism evidence="10 11">
    <name type="scientific">Paramesorhizobium deserti</name>
    <dbReference type="NCBI Taxonomy" id="1494590"/>
    <lineage>
        <taxon>Bacteria</taxon>
        <taxon>Pseudomonadati</taxon>
        <taxon>Pseudomonadota</taxon>
        <taxon>Alphaproteobacteria</taxon>
        <taxon>Hyphomicrobiales</taxon>
        <taxon>Phyllobacteriaceae</taxon>
        <taxon>Paramesorhizobium</taxon>
    </lineage>
</organism>
<dbReference type="GO" id="GO:0071555">
    <property type="term" value="P:cell wall organization"/>
    <property type="evidence" value="ECO:0007669"/>
    <property type="project" value="UniProtKB-UniRule"/>
</dbReference>
<dbReference type="CDD" id="cd16913">
    <property type="entry name" value="YkuD_like"/>
    <property type="match status" value="1"/>
</dbReference>
<dbReference type="Pfam" id="PF03734">
    <property type="entry name" value="YkuD"/>
    <property type="match status" value="1"/>
</dbReference>
<dbReference type="OrthoDB" id="463216at2"/>
<dbReference type="Proteomes" id="UP000070107">
    <property type="component" value="Unassembled WGS sequence"/>
</dbReference>
<keyword evidence="4 7" id="KW-0133">Cell shape</keyword>
<dbReference type="InterPro" id="IPR038063">
    <property type="entry name" value="Transpep_catalytic_dom"/>
</dbReference>
<evidence type="ECO:0000256" key="3">
    <source>
        <dbReference type="ARBA" id="ARBA00022679"/>
    </source>
</evidence>
<dbReference type="GO" id="GO:0005576">
    <property type="term" value="C:extracellular region"/>
    <property type="evidence" value="ECO:0007669"/>
    <property type="project" value="TreeGrafter"/>
</dbReference>
<feature type="chain" id="PRO_5007465355" description="L,D-TPase catalytic domain-containing protein" evidence="8">
    <location>
        <begin position="25"/>
        <end position="143"/>
    </location>
</feature>
<dbReference type="UniPathway" id="UPA00219"/>
<gene>
    <name evidence="10" type="ORF">ATN84_13100</name>
</gene>
<keyword evidence="11" id="KW-1185">Reference proteome</keyword>
<feature type="active site" description="Proton donor/acceptor" evidence="7">
    <location>
        <position position="98"/>
    </location>
</feature>
<evidence type="ECO:0000256" key="1">
    <source>
        <dbReference type="ARBA" id="ARBA00004752"/>
    </source>
</evidence>
<evidence type="ECO:0000256" key="7">
    <source>
        <dbReference type="PROSITE-ProRule" id="PRU01373"/>
    </source>
</evidence>
<dbReference type="PROSITE" id="PS52029">
    <property type="entry name" value="LD_TPASE"/>
    <property type="match status" value="1"/>
</dbReference>
<sequence length="143" mass="16021">MRRIFLVFILALGVCLLSAVDGFAANLVARVNITDQTMTVSKGGRVLYNWRVSTGRQGYETPTGSYRPTRMYSMWYSKKYDNTPMPHAIFFRGGYAIHATSATKRLGRPASHGCVRLSPANAAKLYRLVQQAGPKNTRIVVRY</sequence>
<evidence type="ECO:0000256" key="6">
    <source>
        <dbReference type="ARBA" id="ARBA00023316"/>
    </source>
</evidence>
<evidence type="ECO:0000313" key="10">
    <source>
        <dbReference type="EMBL" id="KXF76933.1"/>
    </source>
</evidence>
<dbReference type="Gene3D" id="2.40.440.10">
    <property type="entry name" value="L,D-transpeptidase catalytic domain-like"/>
    <property type="match status" value="1"/>
</dbReference>
<dbReference type="GO" id="GO:0008360">
    <property type="term" value="P:regulation of cell shape"/>
    <property type="evidence" value="ECO:0007669"/>
    <property type="project" value="UniProtKB-UniRule"/>
</dbReference>
<evidence type="ECO:0000256" key="8">
    <source>
        <dbReference type="SAM" id="SignalP"/>
    </source>
</evidence>
<feature type="active site" description="Nucleophile" evidence="7">
    <location>
        <position position="114"/>
    </location>
</feature>
<evidence type="ECO:0000256" key="4">
    <source>
        <dbReference type="ARBA" id="ARBA00022960"/>
    </source>
</evidence>
<proteinExistence type="inferred from homology"/>
<dbReference type="AlphaFoldDB" id="A0A135HUQ0"/>
<feature type="signal peptide" evidence="8">
    <location>
        <begin position="1"/>
        <end position="24"/>
    </location>
</feature>
<dbReference type="SUPFAM" id="SSF141523">
    <property type="entry name" value="L,D-transpeptidase catalytic domain-like"/>
    <property type="match status" value="1"/>
</dbReference>
<protein>
    <recommendedName>
        <fullName evidence="9">L,D-TPase catalytic domain-containing protein</fullName>
    </recommendedName>
</protein>
<comment type="caution">
    <text evidence="10">The sequence shown here is derived from an EMBL/GenBank/DDBJ whole genome shotgun (WGS) entry which is preliminary data.</text>
</comment>
<keyword evidence="8" id="KW-0732">Signal</keyword>
<accession>A0A135HUQ0</accession>
<evidence type="ECO:0000259" key="9">
    <source>
        <dbReference type="PROSITE" id="PS52029"/>
    </source>
</evidence>
<keyword evidence="5 7" id="KW-0573">Peptidoglycan synthesis</keyword>
<dbReference type="RefSeq" id="WP_068882525.1">
    <property type="nucleotide sequence ID" value="NZ_LNTU01000023.1"/>
</dbReference>
<evidence type="ECO:0000256" key="5">
    <source>
        <dbReference type="ARBA" id="ARBA00022984"/>
    </source>
</evidence>
<dbReference type="InterPro" id="IPR050979">
    <property type="entry name" value="LD-transpeptidase"/>
</dbReference>
<dbReference type="GO" id="GO:0016740">
    <property type="term" value="F:transferase activity"/>
    <property type="evidence" value="ECO:0007669"/>
    <property type="project" value="UniProtKB-KW"/>
</dbReference>